<dbReference type="AlphaFoldDB" id="A0A1I6UAS0"/>
<protein>
    <submittedName>
        <fullName evidence="2">Hpr(Ser) kinase/phosphatase</fullName>
    </submittedName>
</protein>
<dbReference type="GO" id="GO:0005524">
    <property type="term" value="F:ATP binding"/>
    <property type="evidence" value="ECO:0007669"/>
    <property type="project" value="InterPro"/>
</dbReference>
<sequence length="146" mass="15567">MSPPHPLILHATAVAVEGRALLILGASGAGKSGLALEMMARGARLVADDRVVLTHEDGTLWATPPAPLAGLIEARGLGLLRAEHLPRAEVFAVLDLDTPETDRMPPCREIMLQSQNLPLLHNAAHPYFPAALVQYLKGATRDPQHG</sequence>
<dbReference type="GO" id="GO:0000155">
    <property type="term" value="F:phosphorelay sensor kinase activity"/>
    <property type="evidence" value="ECO:0007669"/>
    <property type="project" value="InterPro"/>
</dbReference>
<dbReference type="PANTHER" id="PTHR30305">
    <property type="entry name" value="PROTEIN YJDM-RELATED"/>
    <property type="match status" value="1"/>
</dbReference>
<name>A0A1I6UAS0_9RHOB</name>
<dbReference type="Pfam" id="PF07475">
    <property type="entry name" value="Hpr_kinase_C"/>
    <property type="match status" value="1"/>
</dbReference>
<reference evidence="3" key="1">
    <citation type="submission" date="2016-10" db="EMBL/GenBank/DDBJ databases">
        <authorList>
            <person name="Varghese N."/>
            <person name="Submissions S."/>
        </authorList>
    </citation>
    <scope>NUCLEOTIDE SEQUENCE [LARGE SCALE GENOMIC DNA]</scope>
    <source>
        <strain evidence="3">DSM 26894</strain>
    </source>
</reference>
<keyword evidence="2" id="KW-0418">Kinase</keyword>
<dbReference type="PANTHER" id="PTHR30305:SF1">
    <property type="entry name" value="HPR KINASE_PHOSPHORYLASE"/>
    <property type="match status" value="1"/>
</dbReference>
<dbReference type="EMBL" id="FOZW01000007">
    <property type="protein sequence ID" value="SFS98553.1"/>
    <property type="molecule type" value="Genomic_DNA"/>
</dbReference>
<evidence type="ECO:0000313" key="2">
    <source>
        <dbReference type="EMBL" id="SFS98553.1"/>
    </source>
</evidence>
<dbReference type="GO" id="GO:0006109">
    <property type="term" value="P:regulation of carbohydrate metabolic process"/>
    <property type="evidence" value="ECO:0007669"/>
    <property type="project" value="InterPro"/>
</dbReference>
<evidence type="ECO:0000259" key="1">
    <source>
        <dbReference type="Pfam" id="PF07475"/>
    </source>
</evidence>
<accession>A0A1I6UAS0</accession>
<gene>
    <name evidence="2" type="ORF">SAMN04488050_107297</name>
</gene>
<dbReference type="Gene3D" id="3.40.50.300">
    <property type="entry name" value="P-loop containing nucleotide triphosphate hydrolases"/>
    <property type="match status" value="1"/>
</dbReference>
<dbReference type="SUPFAM" id="SSF53795">
    <property type="entry name" value="PEP carboxykinase-like"/>
    <property type="match status" value="1"/>
</dbReference>
<dbReference type="Proteomes" id="UP000199392">
    <property type="component" value="Unassembled WGS sequence"/>
</dbReference>
<evidence type="ECO:0000313" key="3">
    <source>
        <dbReference type="Proteomes" id="UP000199392"/>
    </source>
</evidence>
<proteinExistence type="predicted"/>
<dbReference type="RefSeq" id="WP_092426125.1">
    <property type="nucleotide sequence ID" value="NZ_FNCL01000007.1"/>
</dbReference>
<feature type="domain" description="HPr kinase/phosphorylase C-terminal" evidence="1">
    <location>
        <begin position="9"/>
        <end position="83"/>
    </location>
</feature>
<keyword evidence="2" id="KW-0808">Transferase</keyword>
<keyword evidence="3" id="KW-1185">Reference proteome</keyword>
<dbReference type="STRING" id="311180.SAMN04488050_107297"/>
<dbReference type="InterPro" id="IPR027417">
    <property type="entry name" value="P-loop_NTPase"/>
</dbReference>
<dbReference type="OrthoDB" id="8326226at2"/>
<dbReference type="CDD" id="cd01918">
    <property type="entry name" value="HprK_C"/>
    <property type="match status" value="1"/>
</dbReference>
<dbReference type="InterPro" id="IPR011104">
    <property type="entry name" value="Hpr_kin/Pase_C"/>
</dbReference>
<organism evidence="2 3">
    <name type="scientific">Alloyangia pacifica</name>
    <dbReference type="NCBI Taxonomy" id="311180"/>
    <lineage>
        <taxon>Bacteria</taxon>
        <taxon>Pseudomonadati</taxon>
        <taxon>Pseudomonadota</taxon>
        <taxon>Alphaproteobacteria</taxon>
        <taxon>Rhodobacterales</taxon>
        <taxon>Roseobacteraceae</taxon>
        <taxon>Alloyangia</taxon>
    </lineage>
</organism>